<dbReference type="InterPro" id="IPR011009">
    <property type="entry name" value="Kinase-like_dom_sf"/>
</dbReference>
<dbReference type="STRING" id="56484.A0A1Y2FQM1"/>
<protein>
    <submittedName>
        <fullName evidence="4">ABC1 family-domain-containing protein</fullName>
    </submittedName>
</protein>
<dbReference type="AlphaFoldDB" id="A0A1Y2FQM1"/>
<dbReference type="EMBL" id="MCFI01000005">
    <property type="protein sequence ID" value="ORY84995.1"/>
    <property type="molecule type" value="Genomic_DNA"/>
</dbReference>
<comment type="similarity">
    <text evidence="1">Belongs to the protein kinase superfamily. ADCK protein kinase family.</text>
</comment>
<dbReference type="InterPro" id="IPR044095">
    <property type="entry name" value="ADCK2_dom"/>
</dbReference>
<organism evidence="4 5">
    <name type="scientific">Protomyces lactucae-debilis</name>
    <dbReference type="NCBI Taxonomy" id="2754530"/>
    <lineage>
        <taxon>Eukaryota</taxon>
        <taxon>Fungi</taxon>
        <taxon>Dikarya</taxon>
        <taxon>Ascomycota</taxon>
        <taxon>Taphrinomycotina</taxon>
        <taxon>Taphrinomycetes</taxon>
        <taxon>Taphrinales</taxon>
        <taxon>Protomycetaceae</taxon>
        <taxon>Protomyces</taxon>
    </lineage>
</organism>
<dbReference type="OMA" id="SMVRTHH"/>
<dbReference type="Proteomes" id="UP000193685">
    <property type="component" value="Unassembled WGS sequence"/>
</dbReference>
<keyword evidence="2" id="KW-0472">Membrane</keyword>
<evidence type="ECO:0000313" key="4">
    <source>
        <dbReference type="EMBL" id="ORY84995.1"/>
    </source>
</evidence>
<keyword evidence="5" id="KW-1185">Reference proteome</keyword>
<reference evidence="4 5" key="1">
    <citation type="submission" date="2016-07" db="EMBL/GenBank/DDBJ databases">
        <title>Pervasive Adenine N6-methylation of Active Genes in Fungi.</title>
        <authorList>
            <consortium name="DOE Joint Genome Institute"/>
            <person name="Mondo S.J."/>
            <person name="Dannebaum R.O."/>
            <person name="Kuo R.C."/>
            <person name="Labutti K."/>
            <person name="Haridas S."/>
            <person name="Kuo A."/>
            <person name="Salamov A."/>
            <person name="Ahrendt S.R."/>
            <person name="Lipzen A."/>
            <person name="Sullivan W."/>
            <person name="Andreopoulos W.B."/>
            <person name="Clum A."/>
            <person name="Lindquist E."/>
            <person name="Daum C."/>
            <person name="Ramamoorthy G.K."/>
            <person name="Gryganskyi A."/>
            <person name="Culley D."/>
            <person name="Magnuson J.K."/>
            <person name="James T.Y."/>
            <person name="O'Malley M.A."/>
            <person name="Stajich J.E."/>
            <person name="Spatafora J.W."/>
            <person name="Visel A."/>
            <person name="Grigoriev I.V."/>
        </authorList>
    </citation>
    <scope>NUCLEOTIDE SEQUENCE [LARGE SCALE GENOMIC DNA]</scope>
    <source>
        <strain evidence="4 5">12-1054</strain>
    </source>
</reference>
<name>A0A1Y2FQM1_PROLT</name>
<evidence type="ECO:0000256" key="2">
    <source>
        <dbReference type="SAM" id="Phobius"/>
    </source>
</evidence>
<evidence type="ECO:0000256" key="1">
    <source>
        <dbReference type="ARBA" id="ARBA00009670"/>
    </source>
</evidence>
<evidence type="ECO:0000313" key="5">
    <source>
        <dbReference type="Proteomes" id="UP000193685"/>
    </source>
</evidence>
<dbReference type="InterPro" id="IPR052402">
    <property type="entry name" value="ADCK_kinase"/>
</dbReference>
<dbReference type="SUPFAM" id="SSF56112">
    <property type="entry name" value="Protein kinase-like (PK-like)"/>
    <property type="match status" value="1"/>
</dbReference>
<dbReference type="PANTHER" id="PTHR45890">
    <property type="entry name" value="AARF DOMAIN CONTAINING KINASE 2 (PREDICTED)"/>
    <property type="match status" value="1"/>
</dbReference>
<evidence type="ECO:0000259" key="3">
    <source>
        <dbReference type="Pfam" id="PF03109"/>
    </source>
</evidence>
<dbReference type="CDD" id="cd13971">
    <property type="entry name" value="ADCK2-like"/>
    <property type="match status" value="1"/>
</dbReference>
<feature type="domain" description="ABC1 atypical kinase-like" evidence="3">
    <location>
        <begin position="226"/>
        <end position="371"/>
    </location>
</feature>
<comment type="caution">
    <text evidence="4">The sequence shown here is derived from an EMBL/GenBank/DDBJ whole genome shotgun (WGS) entry which is preliminary data.</text>
</comment>
<gene>
    <name evidence="4" type="ORF">BCR37DRAFT_402199</name>
</gene>
<dbReference type="InterPro" id="IPR004147">
    <property type="entry name" value="ABC1_dom"/>
</dbReference>
<proteinExistence type="inferred from homology"/>
<sequence length="629" mass="71738">MRWTLLALTVLTNEERLLEESEKEWDELYNQVPQDRSFLYKAYRSLAIPFRVWVFEPLATAFRFIHLVLIFTPVLVAIPIVFLGSIKAGSHDKSGAVLWYRFLVHQMELAGPTFIKLGQWAASRTDIFPDAMCELMSKLHSNVSAHPLWQTKRIIRKAFNGLRFEEIFEEFEEKPLGVGAIAQVYRAKLKANLLPDSKAASKHVKQKRRLTPLVVQTLPQSPPSGSVAIKVLHPRVEKTVHRDLRIMKFFARILNAIPTLEWFSFPDEVDQFSEMMRLQLDLRIEGNNLSKFQENFKSRSQVTFPFPYHEYTTRSVLIEEYAHGLPLQYFLDAGSAFNSDLADTGLDAFLHMLILDNFVHADLHPGNIMVRFFKPVTQPFLQQVSEIFHLNDAASQKRIHGIMHDDEATDLVVARMKPLRHDKAAWLAELAKVANEGFRPQLIFIDTGLVTELNTLNRRNFLDLFSAVASFDGHRAGTLMVERCRQSSAVLEPEIFALKMQHLVLNVKSQTFSLGKIRVGDILNTVLSMVRDHHVRMEGDFINVVLSILLLEGIGRQLNPDLDLFKSAIPFLREAGKQGVKQAAAGDTQEKLTWIKVWLGLELREMYVASTSAAQVEELVSHDVFSTNV</sequence>
<dbReference type="GO" id="GO:0005739">
    <property type="term" value="C:mitochondrion"/>
    <property type="evidence" value="ECO:0007669"/>
    <property type="project" value="TreeGrafter"/>
</dbReference>
<dbReference type="Pfam" id="PF03109">
    <property type="entry name" value="ABC1"/>
    <property type="match status" value="2"/>
</dbReference>
<feature type="domain" description="ABC1 atypical kinase-like" evidence="3">
    <location>
        <begin position="138"/>
        <end position="191"/>
    </location>
</feature>
<feature type="transmembrane region" description="Helical" evidence="2">
    <location>
        <begin position="64"/>
        <end position="84"/>
    </location>
</feature>
<dbReference type="RefSeq" id="XP_040726778.1">
    <property type="nucleotide sequence ID" value="XM_040871895.1"/>
</dbReference>
<accession>A0A1Y2FQM1</accession>
<keyword evidence="2" id="KW-0812">Transmembrane</keyword>
<dbReference type="OrthoDB" id="1290869at2759"/>
<keyword evidence="2" id="KW-1133">Transmembrane helix</keyword>
<dbReference type="PANTHER" id="PTHR45890:SF1">
    <property type="entry name" value="AARF DOMAIN CONTAINING KINASE 2"/>
    <property type="match status" value="1"/>
</dbReference>
<dbReference type="GeneID" id="63788494"/>